<evidence type="ECO:0000313" key="3">
    <source>
        <dbReference type="Proteomes" id="UP000023152"/>
    </source>
</evidence>
<dbReference type="Proteomes" id="UP000023152">
    <property type="component" value="Unassembled WGS sequence"/>
</dbReference>
<organism evidence="2 3">
    <name type="scientific">Reticulomyxa filosa</name>
    <dbReference type="NCBI Taxonomy" id="46433"/>
    <lineage>
        <taxon>Eukaryota</taxon>
        <taxon>Sar</taxon>
        <taxon>Rhizaria</taxon>
        <taxon>Retaria</taxon>
        <taxon>Foraminifera</taxon>
        <taxon>Monothalamids</taxon>
        <taxon>Reticulomyxidae</taxon>
        <taxon>Reticulomyxa</taxon>
    </lineage>
</organism>
<feature type="transmembrane region" description="Helical" evidence="1">
    <location>
        <begin position="121"/>
        <end position="138"/>
    </location>
</feature>
<evidence type="ECO:0000313" key="2">
    <source>
        <dbReference type="EMBL" id="ETO26096.1"/>
    </source>
</evidence>
<protein>
    <submittedName>
        <fullName evidence="2">Uncharacterized protein</fullName>
    </submittedName>
</protein>
<keyword evidence="1" id="KW-0812">Transmembrane</keyword>
<keyword evidence="1" id="KW-0472">Membrane</keyword>
<feature type="transmembrane region" description="Helical" evidence="1">
    <location>
        <begin position="158"/>
        <end position="183"/>
    </location>
</feature>
<accession>X6NJB5</accession>
<proteinExistence type="predicted"/>
<dbReference type="EMBL" id="ASPP01008089">
    <property type="protein sequence ID" value="ETO26096.1"/>
    <property type="molecule type" value="Genomic_DNA"/>
</dbReference>
<keyword evidence="3" id="KW-1185">Reference proteome</keyword>
<name>X6NJB5_RETFI</name>
<gene>
    <name evidence="2" type="ORF">RFI_11039</name>
</gene>
<reference evidence="2 3" key="1">
    <citation type="journal article" date="2013" name="Curr. Biol.">
        <title>The Genome of the Foraminiferan Reticulomyxa filosa.</title>
        <authorList>
            <person name="Glockner G."/>
            <person name="Hulsmann N."/>
            <person name="Schleicher M."/>
            <person name="Noegel A.A."/>
            <person name="Eichinger L."/>
            <person name="Gallinger C."/>
            <person name="Pawlowski J."/>
            <person name="Sierra R."/>
            <person name="Euteneuer U."/>
            <person name="Pillet L."/>
            <person name="Moustafa A."/>
            <person name="Platzer M."/>
            <person name="Groth M."/>
            <person name="Szafranski K."/>
            <person name="Schliwa M."/>
        </authorList>
    </citation>
    <scope>NUCLEOTIDE SEQUENCE [LARGE SCALE GENOMIC DNA]</scope>
</reference>
<keyword evidence="1" id="KW-1133">Transmembrane helix</keyword>
<comment type="caution">
    <text evidence="2">The sequence shown here is derived from an EMBL/GenBank/DDBJ whole genome shotgun (WGS) entry which is preliminary data.</text>
</comment>
<sequence length="266" mass="31030">MERGLFFLIDNMNNLKPYIFICTIFLSFRFQNALFEKVFCCLSASKIAQCCVCTFGSWCENLKAVDWIDEMQSDTKRNRSVVGSDPSPAKKQIDTSADVLPNIRTFSTEKNKTKQKKQTRFFVFNQITKSLYVVYVFSWEGERNEGGKGGGEGKKQTFHFIFFLVLFFFSFLFIKDILISFILHCQIAWTMQSFFDGDKHQKKKICVTINTTVQHVYTGNSKSTLVMRFKVRLAVTFNDKLPYGYSKLHEQKKKKMYISFSIKKNK</sequence>
<dbReference type="AlphaFoldDB" id="X6NJB5"/>
<evidence type="ECO:0000256" key="1">
    <source>
        <dbReference type="SAM" id="Phobius"/>
    </source>
</evidence>